<name>A0A8X7BQM8_9ARAC</name>
<organism evidence="2 3">
    <name type="scientific">Trichonephila inaurata madagascariensis</name>
    <dbReference type="NCBI Taxonomy" id="2747483"/>
    <lineage>
        <taxon>Eukaryota</taxon>
        <taxon>Metazoa</taxon>
        <taxon>Ecdysozoa</taxon>
        <taxon>Arthropoda</taxon>
        <taxon>Chelicerata</taxon>
        <taxon>Arachnida</taxon>
        <taxon>Araneae</taxon>
        <taxon>Araneomorphae</taxon>
        <taxon>Entelegynae</taxon>
        <taxon>Araneoidea</taxon>
        <taxon>Nephilidae</taxon>
        <taxon>Trichonephila</taxon>
        <taxon>Trichonephila inaurata</taxon>
    </lineage>
</organism>
<dbReference type="EMBL" id="BMAV01001528">
    <property type="protein sequence ID" value="GFY39768.1"/>
    <property type="molecule type" value="Genomic_DNA"/>
</dbReference>
<evidence type="ECO:0000313" key="2">
    <source>
        <dbReference type="EMBL" id="GFY39768.1"/>
    </source>
</evidence>
<proteinExistence type="predicted"/>
<reference evidence="2" key="1">
    <citation type="submission" date="2020-08" db="EMBL/GenBank/DDBJ databases">
        <title>Multicomponent nature underlies the extraordinary mechanical properties of spider dragline silk.</title>
        <authorList>
            <person name="Kono N."/>
            <person name="Nakamura H."/>
            <person name="Mori M."/>
            <person name="Yoshida Y."/>
            <person name="Ohtoshi R."/>
            <person name="Malay A.D."/>
            <person name="Moran D.A.P."/>
            <person name="Tomita M."/>
            <person name="Numata K."/>
            <person name="Arakawa K."/>
        </authorList>
    </citation>
    <scope>NUCLEOTIDE SEQUENCE</scope>
</reference>
<feature type="region of interest" description="Disordered" evidence="1">
    <location>
        <begin position="1"/>
        <end position="23"/>
    </location>
</feature>
<comment type="caution">
    <text evidence="2">The sequence shown here is derived from an EMBL/GenBank/DDBJ whole genome shotgun (WGS) entry which is preliminary data.</text>
</comment>
<keyword evidence="3" id="KW-1185">Reference proteome</keyword>
<sequence length="199" mass="21914">MCSNLLPRREEGGGLSENDPLGESRPEKWVAFCGSSTEGIVLGRDLIRMLMLEEQWNVSNIFKHLRDTLGRKSLPPPSIRKRRNPRGSRSGDVIFGTGPAESDGTCKMAESAISSRIGRNQATWSLKYEIEGCSGLNNGKELPQTTEHENKHVVRVADYTATSRTPTQELFWQFIVSVLGCNGSRDLACGQTNGTVVAF</sequence>
<accession>A0A8X7BQM8</accession>
<dbReference type="AlphaFoldDB" id="A0A8X7BQM8"/>
<dbReference type="Proteomes" id="UP000886998">
    <property type="component" value="Unassembled WGS sequence"/>
</dbReference>
<evidence type="ECO:0000256" key="1">
    <source>
        <dbReference type="SAM" id="MobiDB-lite"/>
    </source>
</evidence>
<feature type="region of interest" description="Disordered" evidence="1">
    <location>
        <begin position="72"/>
        <end position="100"/>
    </location>
</feature>
<protein>
    <submittedName>
        <fullName evidence="2">Uncharacterized protein</fullName>
    </submittedName>
</protein>
<gene>
    <name evidence="2" type="ORF">TNIN_329141</name>
</gene>
<evidence type="ECO:0000313" key="3">
    <source>
        <dbReference type="Proteomes" id="UP000886998"/>
    </source>
</evidence>